<reference evidence="1 2" key="1">
    <citation type="submission" date="2014-04" db="EMBL/GenBank/DDBJ databases">
        <authorList>
            <consortium name="International Citrus Genome Consortium"/>
            <person name="Gmitter F."/>
            <person name="Chen C."/>
            <person name="Farmerie W."/>
            <person name="Harkins T."/>
            <person name="Desany B."/>
            <person name="Mohiuddin M."/>
            <person name="Kodira C."/>
            <person name="Borodovsky M."/>
            <person name="Lomsadze A."/>
            <person name="Burns P."/>
            <person name="Jenkins J."/>
            <person name="Prochnik S."/>
            <person name="Shu S."/>
            <person name="Chapman J."/>
            <person name="Pitluck S."/>
            <person name="Schmutz J."/>
            <person name="Rokhsar D."/>
        </authorList>
    </citation>
    <scope>NUCLEOTIDE SEQUENCE</scope>
</reference>
<protein>
    <submittedName>
        <fullName evidence="1">Uncharacterized protein</fullName>
    </submittedName>
</protein>
<organism evidence="1 2">
    <name type="scientific">Citrus sinensis</name>
    <name type="common">Sweet orange</name>
    <name type="synonym">Citrus aurantium var. sinensis</name>
    <dbReference type="NCBI Taxonomy" id="2711"/>
    <lineage>
        <taxon>Eukaryota</taxon>
        <taxon>Viridiplantae</taxon>
        <taxon>Streptophyta</taxon>
        <taxon>Embryophyta</taxon>
        <taxon>Tracheophyta</taxon>
        <taxon>Spermatophyta</taxon>
        <taxon>Magnoliopsida</taxon>
        <taxon>eudicotyledons</taxon>
        <taxon>Gunneridae</taxon>
        <taxon>Pentapetalae</taxon>
        <taxon>rosids</taxon>
        <taxon>malvids</taxon>
        <taxon>Sapindales</taxon>
        <taxon>Rutaceae</taxon>
        <taxon>Aurantioideae</taxon>
        <taxon>Citrus</taxon>
    </lineage>
</organism>
<dbReference type="EMBL" id="KK785095">
    <property type="protein sequence ID" value="KDO49982.1"/>
    <property type="molecule type" value="Genomic_DNA"/>
</dbReference>
<accession>A0A067EFI6</accession>
<proteinExistence type="predicted"/>
<name>A0A067EFI6_CITSI</name>
<gene>
    <name evidence="1" type="ORF">CISIN_1g046613mg</name>
</gene>
<dbReference type="AlphaFoldDB" id="A0A067EFI6"/>
<feature type="non-terminal residue" evidence="1">
    <location>
        <position position="113"/>
    </location>
</feature>
<sequence>MKKRGPTVMPKIVKGTSKRKKFQVNFNYKGQPIGKMRPKVSSMVRVWSRSLVPIMYTTWKKVPTEIKNKLWACVMHIDEPELLRHPPTGQEWGSIPQENWNQFVEFRKSIKFK</sequence>
<evidence type="ECO:0000313" key="1">
    <source>
        <dbReference type="EMBL" id="KDO49982.1"/>
    </source>
</evidence>
<keyword evidence="2" id="KW-1185">Reference proteome</keyword>
<evidence type="ECO:0000313" key="2">
    <source>
        <dbReference type="Proteomes" id="UP000027120"/>
    </source>
</evidence>
<dbReference type="Proteomes" id="UP000027120">
    <property type="component" value="Unassembled WGS sequence"/>
</dbReference>